<keyword evidence="1" id="KW-0472">Membrane</keyword>
<evidence type="ECO:0000313" key="2">
    <source>
        <dbReference type="EMBL" id="KXK66074.1"/>
    </source>
</evidence>
<dbReference type="AlphaFoldDB" id="A0A136Q640"/>
<evidence type="ECO:0000313" key="3">
    <source>
        <dbReference type="Proteomes" id="UP000070366"/>
    </source>
</evidence>
<protein>
    <submittedName>
        <fullName evidence="2">Uncharacterized protein</fullName>
    </submittedName>
</protein>
<dbReference type="Proteomes" id="UP000070366">
    <property type="component" value="Unassembled WGS sequence"/>
</dbReference>
<reference evidence="3" key="1">
    <citation type="submission" date="2016-02" db="EMBL/GenBank/DDBJ databases">
        <authorList>
            <person name="Mitreva M."/>
            <person name="Pepin K.H."/>
            <person name="Mihindukulasuriya K.A."/>
            <person name="Fulton R."/>
            <person name="Fronick C."/>
            <person name="O'Laughlin M."/>
            <person name="Miner T."/>
            <person name="Herter B."/>
            <person name="Rosa B.A."/>
            <person name="Cordes M."/>
            <person name="Tomlinson C."/>
            <person name="Wollam A."/>
            <person name="Palsikar V.B."/>
            <person name="Mardis E.R."/>
            <person name="Wilson R.K."/>
        </authorList>
    </citation>
    <scope>NUCLEOTIDE SEQUENCE [LARGE SCALE GENOMIC DNA]</scope>
    <source>
        <strain evidence="3">DSM 22607</strain>
    </source>
</reference>
<sequence length="43" mass="4724">MAYSQPRKFPDVDIPARAFDVILLTGIFPQAVLACAFFCSLCS</sequence>
<comment type="caution">
    <text evidence="2">The sequence shown here is derived from an EMBL/GenBank/DDBJ whole genome shotgun (WGS) entry which is preliminary data.</text>
</comment>
<organism evidence="2 3">
    <name type="scientific">Christensenella minuta</name>
    <dbReference type="NCBI Taxonomy" id="626937"/>
    <lineage>
        <taxon>Bacteria</taxon>
        <taxon>Bacillati</taxon>
        <taxon>Bacillota</taxon>
        <taxon>Clostridia</taxon>
        <taxon>Christensenellales</taxon>
        <taxon>Christensenellaceae</taxon>
        <taxon>Christensenella</taxon>
    </lineage>
</organism>
<dbReference type="PROSITE" id="PS51257">
    <property type="entry name" value="PROKAR_LIPOPROTEIN"/>
    <property type="match status" value="1"/>
</dbReference>
<keyword evidence="1" id="KW-1133">Transmembrane helix</keyword>
<proteinExistence type="predicted"/>
<dbReference type="EMBL" id="LSZW01000049">
    <property type="protein sequence ID" value="KXK66074.1"/>
    <property type="molecule type" value="Genomic_DNA"/>
</dbReference>
<accession>A0A136Q640</accession>
<gene>
    <name evidence="2" type="ORF">HMPREF3293_01102</name>
</gene>
<keyword evidence="3" id="KW-1185">Reference proteome</keyword>
<name>A0A136Q640_9FIRM</name>
<feature type="transmembrane region" description="Helical" evidence="1">
    <location>
        <begin position="21"/>
        <end position="42"/>
    </location>
</feature>
<evidence type="ECO:0000256" key="1">
    <source>
        <dbReference type="SAM" id="Phobius"/>
    </source>
</evidence>
<keyword evidence="1" id="KW-0812">Transmembrane</keyword>